<accession>A0A7C4FCM6</accession>
<comment type="caution">
    <text evidence="3">The sequence shown here is derived from an EMBL/GenBank/DDBJ whole genome shotgun (WGS) entry which is preliminary data.</text>
</comment>
<organism evidence="3">
    <name type="scientific">Thermofilum pendens</name>
    <dbReference type="NCBI Taxonomy" id="2269"/>
    <lineage>
        <taxon>Archaea</taxon>
        <taxon>Thermoproteota</taxon>
        <taxon>Thermoprotei</taxon>
        <taxon>Thermofilales</taxon>
        <taxon>Thermofilaceae</taxon>
        <taxon>Thermofilum</taxon>
    </lineage>
</organism>
<name>A0A7C4FCM6_THEPE</name>
<dbReference type="SUPFAM" id="SSF53743">
    <property type="entry name" value="FucI/AraA N-terminal and middle domains"/>
    <property type="match status" value="1"/>
</dbReference>
<dbReference type="GO" id="GO:0005996">
    <property type="term" value="P:monosaccharide metabolic process"/>
    <property type="evidence" value="ECO:0007669"/>
    <property type="project" value="InterPro"/>
</dbReference>
<dbReference type="GO" id="GO:0005737">
    <property type="term" value="C:cytoplasm"/>
    <property type="evidence" value="ECO:0007669"/>
    <property type="project" value="InterPro"/>
</dbReference>
<dbReference type="InterPro" id="IPR009015">
    <property type="entry name" value="Fucose_isomerase_N/cen_sf"/>
</dbReference>
<sequence length="415" mass="44267">MRESPVAKQAVLVPLASRLHGEDYYRRLLNFLLERVEGGARAAEVITTPEEAAEAGRRHAGDLPILLFLTGGTSGLAREFVAAGGYGSVAMLAHGEHNSLASAVSARYKLEVKGVGVWLAHCYSPRSPECAETLRKLVAVARTAARLHGVRVAVVSKKEPESAAPLRGKLGAEVRVMPPGELERLAEDADTGLVKAFTREVSSVLGREDTRLEEIGRIYAALKSIFQQGYDAVALDCFDYLVEHGVTPCLALAKLNAEGLVTACEADLQALTLMLVSRELTGTTGWIANATAFKGSVGLFSHCTIALNMISRARVMEHFESGYPYALAGELAHEVYTIASLAPDFTVLAAGVARALSSGNLVASACRTQALVELGPAAEDVPRLAPANHHVFMPGVLVEELEALAALLKLDFLQY</sequence>
<evidence type="ECO:0000256" key="1">
    <source>
        <dbReference type="ARBA" id="ARBA00023235"/>
    </source>
</evidence>
<evidence type="ECO:0000313" key="3">
    <source>
        <dbReference type="EMBL" id="HGI44446.1"/>
    </source>
</evidence>
<reference evidence="3" key="1">
    <citation type="journal article" date="2020" name="mSystems">
        <title>Genome- and Community-Level Interaction Insights into Carbon Utilization and Element Cycling Functions of Hydrothermarchaeota in Hydrothermal Sediment.</title>
        <authorList>
            <person name="Zhou Z."/>
            <person name="Liu Y."/>
            <person name="Xu W."/>
            <person name="Pan J."/>
            <person name="Luo Z.H."/>
            <person name="Li M."/>
        </authorList>
    </citation>
    <scope>NUCLEOTIDE SEQUENCE [LARGE SCALE GENOMIC DNA]</scope>
    <source>
        <strain evidence="3">SpSt-735</strain>
    </source>
</reference>
<dbReference type="AlphaFoldDB" id="A0A7C4FCM6"/>
<evidence type="ECO:0000256" key="2">
    <source>
        <dbReference type="ARBA" id="ARBA00023277"/>
    </source>
</evidence>
<protein>
    <submittedName>
        <fullName evidence="3">Fucose isomerase</fullName>
    </submittedName>
</protein>
<keyword evidence="2" id="KW-0119">Carbohydrate metabolism</keyword>
<gene>
    <name evidence="3" type="ORF">ENV17_08695</name>
</gene>
<dbReference type="EMBL" id="DTFI01000261">
    <property type="protein sequence ID" value="HGI44446.1"/>
    <property type="molecule type" value="Genomic_DNA"/>
</dbReference>
<keyword evidence="1 3" id="KW-0413">Isomerase</keyword>
<dbReference type="GO" id="GO:0016861">
    <property type="term" value="F:intramolecular oxidoreductase activity, interconverting aldoses and ketoses"/>
    <property type="evidence" value="ECO:0007669"/>
    <property type="project" value="InterPro"/>
</dbReference>
<dbReference type="PANTHER" id="PTHR36120">
    <property type="entry name" value="FUCOSE ISOMERASE"/>
    <property type="match status" value="1"/>
</dbReference>
<proteinExistence type="predicted"/>
<dbReference type="PANTHER" id="PTHR36120:SF2">
    <property type="entry name" value="FUCOSE ISOMERASE"/>
    <property type="match status" value="1"/>
</dbReference>